<gene>
    <name evidence="1" type="ORF">H0235_016983</name>
</gene>
<proteinExistence type="predicted"/>
<sequence>MNLIETIGLIEKYSGDSIVVELEMRSLIGLKVGRCKGTSEQTKDGLSLLVLGESNECLDLLDKALILLQGRINVSQAFVLRNTNTENSTNDSMLPLSRVKTIVITDTTNNKFIQRERREGNYDHQQWITFYKEYDGLMSEWHAAGRRLALEMSELKECTSLSGTLTPLGRLLTDPTLRRTSRDAEVAIAALEERATSLLHIDYIKSSLQRARRLMEEVGNAATRLESSFESRRATIRNLAVLRSIEDQAHEVSSLSFDINVKRSRVYRVMGSMHPLQGGKEETRKTDDDDGVNVDIDVDVVDGVSEGIAG</sequence>
<evidence type="ECO:0000313" key="1">
    <source>
        <dbReference type="EMBL" id="KAF7394388.1"/>
    </source>
</evidence>
<comment type="caution">
    <text evidence="1">The sequence shown here is derived from an EMBL/GenBank/DDBJ whole genome shotgun (WGS) entry which is preliminary data.</text>
</comment>
<dbReference type="Proteomes" id="UP000600918">
    <property type="component" value="Unassembled WGS sequence"/>
</dbReference>
<organism evidence="1 2">
    <name type="scientific">Vespula pensylvanica</name>
    <name type="common">Western yellow jacket</name>
    <name type="synonym">Wasp</name>
    <dbReference type="NCBI Taxonomy" id="30213"/>
    <lineage>
        <taxon>Eukaryota</taxon>
        <taxon>Metazoa</taxon>
        <taxon>Ecdysozoa</taxon>
        <taxon>Arthropoda</taxon>
        <taxon>Hexapoda</taxon>
        <taxon>Insecta</taxon>
        <taxon>Pterygota</taxon>
        <taxon>Neoptera</taxon>
        <taxon>Endopterygota</taxon>
        <taxon>Hymenoptera</taxon>
        <taxon>Apocrita</taxon>
        <taxon>Aculeata</taxon>
        <taxon>Vespoidea</taxon>
        <taxon>Vespidae</taxon>
        <taxon>Vespinae</taxon>
        <taxon>Vespula</taxon>
    </lineage>
</organism>
<accession>A0A834JTB6</accession>
<dbReference type="EMBL" id="JACSDY010000021">
    <property type="protein sequence ID" value="KAF7394388.1"/>
    <property type="molecule type" value="Genomic_DNA"/>
</dbReference>
<dbReference type="AlphaFoldDB" id="A0A834JTB6"/>
<name>A0A834JTB6_VESPE</name>
<evidence type="ECO:0000313" key="2">
    <source>
        <dbReference type="Proteomes" id="UP000600918"/>
    </source>
</evidence>
<protein>
    <submittedName>
        <fullName evidence="1">Uncharacterized protein</fullName>
    </submittedName>
</protein>
<reference evidence="1" key="1">
    <citation type="journal article" date="2020" name="G3 (Bethesda)">
        <title>High-Quality Assemblies for Three Invasive Social Wasps from the &lt;i&gt;Vespula&lt;/i&gt; Genus.</title>
        <authorList>
            <person name="Harrop T.W.R."/>
            <person name="Guhlin J."/>
            <person name="McLaughlin G.M."/>
            <person name="Permina E."/>
            <person name="Stockwell P."/>
            <person name="Gilligan J."/>
            <person name="Le Lec M.F."/>
            <person name="Gruber M.A.M."/>
            <person name="Quinn O."/>
            <person name="Lovegrove M."/>
            <person name="Duncan E.J."/>
            <person name="Remnant E.J."/>
            <person name="Van Eeckhoven J."/>
            <person name="Graham B."/>
            <person name="Knapp R.A."/>
            <person name="Langford K.W."/>
            <person name="Kronenberg Z."/>
            <person name="Press M.O."/>
            <person name="Eacker S.M."/>
            <person name="Wilson-Rankin E.E."/>
            <person name="Purcell J."/>
            <person name="Lester P.J."/>
            <person name="Dearden P.K."/>
        </authorList>
    </citation>
    <scope>NUCLEOTIDE SEQUENCE</scope>
    <source>
        <strain evidence="1">Volc-1</strain>
    </source>
</reference>
<keyword evidence="2" id="KW-1185">Reference proteome</keyword>